<keyword evidence="2" id="KW-1185">Reference proteome</keyword>
<dbReference type="AlphaFoldDB" id="A0A1J1HH22"/>
<evidence type="ECO:0000313" key="1">
    <source>
        <dbReference type="EMBL" id="CRK87320.1"/>
    </source>
</evidence>
<reference evidence="1 2" key="1">
    <citation type="submission" date="2015-04" db="EMBL/GenBank/DDBJ databases">
        <authorList>
            <person name="Syromyatnikov M.Y."/>
            <person name="Popov V.N."/>
        </authorList>
    </citation>
    <scope>NUCLEOTIDE SEQUENCE [LARGE SCALE GENOMIC DNA]</scope>
</reference>
<dbReference type="EMBL" id="CVRI01000004">
    <property type="protein sequence ID" value="CRK87320.1"/>
    <property type="molecule type" value="Genomic_DNA"/>
</dbReference>
<dbReference type="Proteomes" id="UP000183832">
    <property type="component" value="Unassembled WGS sequence"/>
</dbReference>
<accession>A0A1J1HH22</accession>
<sequence length="64" mass="7197">MSIEIINDDRKVIMSNCCRPEESNPAGFTSPVFKDDNAVKIEGIKQKTNQTNSHEDFLNVNLLS</sequence>
<evidence type="ECO:0000313" key="2">
    <source>
        <dbReference type="Proteomes" id="UP000183832"/>
    </source>
</evidence>
<gene>
    <name evidence="1" type="ORF">CLUMA_CG001122</name>
</gene>
<proteinExistence type="predicted"/>
<protein>
    <submittedName>
        <fullName evidence="1">CLUMA_CG001122, isoform A</fullName>
    </submittedName>
</protein>
<organism evidence="1 2">
    <name type="scientific">Clunio marinus</name>
    <dbReference type="NCBI Taxonomy" id="568069"/>
    <lineage>
        <taxon>Eukaryota</taxon>
        <taxon>Metazoa</taxon>
        <taxon>Ecdysozoa</taxon>
        <taxon>Arthropoda</taxon>
        <taxon>Hexapoda</taxon>
        <taxon>Insecta</taxon>
        <taxon>Pterygota</taxon>
        <taxon>Neoptera</taxon>
        <taxon>Endopterygota</taxon>
        <taxon>Diptera</taxon>
        <taxon>Nematocera</taxon>
        <taxon>Chironomoidea</taxon>
        <taxon>Chironomidae</taxon>
        <taxon>Clunio</taxon>
    </lineage>
</organism>
<name>A0A1J1HH22_9DIPT</name>